<organism evidence="2 3">
    <name type="scientific">Paraburkholderia strydomiana</name>
    <dbReference type="NCBI Taxonomy" id="1245417"/>
    <lineage>
        <taxon>Bacteria</taxon>
        <taxon>Pseudomonadati</taxon>
        <taxon>Pseudomonadota</taxon>
        <taxon>Betaproteobacteria</taxon>
        <taxon>Burkholderiales</taxon>
        <taxon>Burkholderiaceae</taxon>
        <taxon>Paraburkholderia</taxon>
    </lineage>
</organism>
<evidence type="ECO:0000259" key="1">
    <source>
        <dbReference type="Pfam" id="PF06890"/>
    </source>
</evidence>
<reference evidence="2 3" key="1">
    <citation type="journal article" date="2024" name="Chem. Sci.">
        <title>Discovery of megapolipeptins by genome mining of a Burkholderiales bacteria collection.</title>
        <authorList>
            <person name="Paulo B.S."/>
            <person name="Recchia M.J.J."/>
            <person name="Lee S."/>
            <person name="Fergusson C.H."/>
            <person name="Romanowski S.B."/>
            <person name="Hernandez A."/>
            <person name="Krull N."/>
            <person name="Liu D.Y."/>
            <person name="Cavanagh H."/>
            <person name="Bos A."/>
            <person name="Gray C.A."/>
            <person name="Murphy B.T."/>
            <person name="Linington R.G."/>
            <person name="Eustaquio A.S."/>
        </authorList>
    </citation>
    <scope>NUCLEOTIDE SEQUENCE [LARGE SCALE GENOMIC DNA]</scope>
    <source>
        <strain evidence="2 3">RL17-379-BIB-C</strain>
    </source>
</reference>
<keyword evidence="3" id="KW-1185">Reference proteome</keyword>
<dbReference type="Pfam" id="PF06890">
    <property type="entry name" value="Phage_Mu_Gp45"/>
    <property type="match status" value="1"/>
</dbReference>
<proteinExistence type="predicted"/>
<dbReference type="PIRSF" id="PIRSF012337">
    <property type="entry name" value="gp45"/>
    <property type="match status" value="1"/>
</dbReference>
<dbReference type="RefSeq" id="WP_408127824.1">
    <property type="nucleotide sequence ID" value="NZ_JAQQDH010000001.1"/>
</dbReference>
<evidence type="ECO:0000313" key="2">
    <source>
        <dbReference type="EMBL" id="MFM0442036.1"/>
    </source>
</evidence>
<dbReference type="NCBIfam" id="TIGR01644">
    <property type="entry name" value="phage_P2_V"/>
    <property type="match status" value="1"/>
</dbReference>
<gene>
    <name evidence="2" type="ORF">PQR00_00435</name>
</gene>
<dbReference type="InterPro" id="IPR013046">
    <property type="entry name" value="GpV/Gp45"/>
</dbReference>
<protein>
    <submittedName>
        <fullName evidence="2">Phage baseplate assembly protein V</fullName>
    </submittedName>
</protein>
<dbReference type="EMBL" id="JAQQDH010000001">
    <property type="protein sequence ID" value="MFM0442036.1"/>
    <property type="molecule type" value="Genomic_DNA"/>
</dbReference>
<accession>A0ABW9BS15</accession>
<sequence length="171" mass="17800">MDARSLGKLTAPLARAIQNMLVRGTVALANGATKMQTLQVRLLADDTPLPLEHFEPYGFTSRPNAGAEVVAAFFDGNRSHGVVLVAADRRYRLTTLEDGDVALHDDKGQSIVLGADGITITGNVRVVGSIFATEGINGEGGLTAPTATITGDATIGGKSFLGHTNGGYHLD</sequence>
<name>A0ABW9BS15_9BURK</name>
<comment type="caution">
    <text evidence="2">The sequence shown here is derived from an EMBL/GenBank/DDBJ whole genome shotgun (WGS) entry which is preliminary data.</text>
</comment>
<feature type="domain" description="Bacteriophage Mu Gp45 N-terminal" evidence="1">
    <location>
        <begin position="23"/>
        <end position="90"/>
    </location>
</feature>
<dbReference type="InterPro" id="IPR053861">
    <property type="entry name" value="Phage_Mu_Gp45_N"/>
</dbReference>
<evidence type="ECO:0000313" key="3">
    <source>
        <dbReference type="Proteomes" id="UP001629288"/>
    </source>
</evidence>
<dbReference type="InterPro" id="IPR014462">
    <property type="entry name" value="Phage_Mu_Gp45"/>
</dbReference>
<dbReference type="Proteomes" id="UP001629288">
    <property type="component" value="Unassembled WGS sequence"/>
</dbReference>